<sequence length="420" mass="46051">MNMVYANERGELFDDPTLVALGRTGKAVTEVQDIEWIPLPEGATMVSLPDTRALGLDQSGKLKALPSSAVAVGALLPQGYTRLLLPAYFKPNGAAPFPLFGYTAVGYKNGAFYVAATQSDDPKPWNPEQYTGEQVAKQVAAMGNAHPENRLYQHLRTCAVEYECVTSRNTFFGRQEGAIPVSSSCNAGCLGCISEQPDESGFPSPQIRMTLRPTVDEMVDLMVTHLKSSGPDGVISFGQGCEGEPSVRGREIAEAIRKTREQIQTGAININTNAGLTHQIKEIVDAGLNLMRISTISALTDHYDAYYQPRGYSLEDVAKSARYASERGVIVALNYLVFPGVSDQPEEIEAMIRWINETGITLVQLRNLNIDPDFYLERIPLRDDEPIGMLAMIDALQQECRGLKIGSYTHAPSWYTPIPQ</sequence>
<dbReference type="PANTHER" id="PTHR30352:SF5">
    <property type="entry name" value="PYRUVATE FORMATE-LYASE 1-ACTIVATING ENZYME"/>
    <property type="match status" value="1"/>
</dbReference>
<proteinExistence type="predicted"/>
<dbReference type="InterPro" id="IPR007197">
    <property type="entry name" value="rSAM"/>
</dbReference>
<evidence type="ECO:0000256" key="5">
    <source>
        <dbReference type="ARBA" id="ARBA00023004"/>
    </source>
</evidence>
<keyword evidence="9" id="KW-1185">Reference proteome</keyword>
<keyword evidence="6" id="KW-0411">Iron-sulfur</keyword>
<dbReference type="RefSeq" id="WP_241713530.1">
    <property type="nucleotide sequence ID" value="NZ_JALBUF010000004.1"/>
</dbReference>
<keyword evidence="2" id="KW-0004">4Fe-4S</keyword>
<organism evidence="8 9">
    <name type="scientific">Sulfoacidibacillus ferrooxidans</name>
    <dbReference type="NCBI Taxonomy" id="2005001"/>
    <lineage>
        <taxon>Bacteria</taxon>
        <taxon>Bacillati</taxon>
        <taxon>Bacillota</taxon>
        <taxon>Bacilli</taxon>
        <taxon>Bacillales</taxon>
        <taxon>Alicyclobacillaceae</taxon>
        <taxon>Sulfoacidibacillus</taxon>
    </lineage>
</organism>
<accession>A0A9X1V9T7</accession>
<dbReference type="Pfam" id="PF04055">
    <property type="entry name" value="Radical_SAM"/>
    <property type="match status" value="1"/>
</dbReference>
<keyword evidence="3" id="KW-0949">S-adenosyl-L-methionine</keyword>
<dbReference type="AlphaFoldDB" id="A0A9X1V9T7"/>
<evidence type="ECO:0000256" key="4">
    <source>
        <dbReference type="ARBA" id="ARBA00022723"/>
    </source>
</evidence>
<dbReference type="CDD" id="cd01335">
    <property type="entry name" value="Radical_SAM"/>
    <property type="match status" value="1"/>
</dbReference>
<evidence type="ECO:0000259" key="7">
    <source>
        <dbReference type="PROSITE" id="PS51918"/>
    </source>
</evidence>
<dbReference type="Gene3D" id="3.20.20.70">
    <property type="entry name" value="Aldolase class I"/>
    <property type="match status" value="1"/>
</dbReference>
<reference evidence="8" key="1">
    <citation type="submission" date="2022-03" db="EMBL/GenBank/DDBJ databases">
        <title>Draft Genome Sequence of Firmicute Strain S0AB, a Heterotrophic Iron/Sulfur-Oxidizing Extreme Acidophile.</title>
        <authorList>
            <person name="Vergara E."/>
            <person name="Pakostova E."/>
            <person name="Johnson D.B."/>
            <person name="Holmes D.S."/>
        </authorList>
    </citation>
    <scope>NUCLEOTIDE SEQUENCE</scope>
    <source>
        <strain evidence="8">S0AB</strain>
    </source>
</reference>
<evidence type="ECO:0000256" key="2">
    <source>
        <dbReference type="ARBA" id="ARBA00022485"/>
    </source>
</evidence>
<dbReference type="GO" id="GO:0003824">
    <property type="term" value="F:catalytic activity"/>
    <property type="evidence" value="ECO:0007669"/>
    <property type="project" value="InterPro"/>
</dbReference>
<dbReference type="SFLD" id="SFLDS00029">
    <property type="entry name" value="Radical_SAM"/>
    <property type="match status" value="1"/>
</dbReference>
<gene>
    <name evidence="8" type="ORF">MM817_01627</name>
</gene>
<dbReference type="InterPro" id="IPR034457">
    <property type="entry name" value="Organic_radical-activating"/>
</dbReference>
<dbReference type="GO" id="GO:0051539">
    <property type="term" value="F:4 iron, 4 sulfur cluster binding"/>
    <property type="evidence" value="ECO:0007669"/>
    <property type="project" value="UniProtKB-KW"/>
</dbReference>
<dbReference type="Proteomes" id="UP001139263">
    <property type="component" value="Unassembled WGS sequence"/>
</dbReference>
<comment type="cofactor">
    <cofactor evidence="1">
        <name>[4Fe-4S] cluster</name>
        <dbReference type="ChEBI" id="CHEBI:49883"/>
    </cofactor>
</comment>
<evidence type="ECO:0000313" key="9">
    <source>
        <dbReference type="Proteomes" id="UP001139263"/>
    </source>
</evidence>
<evidence type="ECO:0000256" key="6">
    <source>
        <dbReference type="ARBA" id="ARBA00023014"/>
    </source>
</evidence>
<dbReference type="InterPro" id="IPR058240">
    <property type="entry name" value="rSAM_sf"/>
</dbReference>
<evidence type="ECO:0000256" key="1">
    <source>
        <dbReference type="ARBA" id="ARBA00001966"/>
    </source>
</evidence>
<keyword evidence="4" id="KW-0479">Metal-binding</keyword>
<feature type="domain" description="Radical SAM core" evidence="7">
    <location>
        <begin position="171"/>
        <end position="404"/>
    </location>
</feature>
<comment type="caution">
    <text evidence="8">The sequence shown here is derived from an EMBL/GenBank/DDBJ whole genome shotgun (WGS) entry which is preliminary data.</text>
</comment>
<dbReference type="GO" id="GO:0046872">
    <property type="term" value="F:metal ion binding"/>
    <property type="evidence" value="ECO:0007669"/>
    <property type="project" value="UniProtKB-KW"/>
</dbReference>
<dbReference type="SFLD" id="SFLDG01109">
    <property type="entry name" value="Uncharacterised_Radical_SAM_Su"/>
    <property type="match status" value="1"/>
</dbReference>
<evidence type="ECO:0000256" key="3">
    <source>
        <dbReference type="ARBA" id="ARBA00022691"/>
    </source>
</evidence>
<protein>
    <recommendedName>
        <fullName evidence="7">Radical SAM core domain-containing protein</fullName>
    </recommendedName>
</protein>
<name>A0A9X1V9T7_9BACL</name>
<dbReference type="InterPro" id="IPR013785">
    <property type="entry name" value="Aldolase_TIM"/>
</dbReference>
<dbReference type="PROSITE" id="PS51918">
    <property type="entry name" value="RADICAL_SAM"/>
    <property type="match status" value="1"/>
</dbReference>
<dbReference type="SUPFAM" id="SSF102114">
    <property type="entry name" value="Radical SAM enzymes"/>
    <property type="match status" value="1"/>
</dbReference>
<dbReference type="EMBL" id="JALBUF010000004">
    <property type="protein sequence ID" value="MCI0183350.1"/>
    <property type="molecule type" value="Genomic_DNA"/>
</dbReference>
<evidence type="ECO:0000313" key="8">
    <source>
        <dbReference type="EMBL" id="MCI0183350.1"/>
    </source>
</evidence>
<keyword evidence="5" id="KW-0408">Iron</keyword>
<dbReference type="PANTHER" id="PTHR30352">
    <property type="entry name" value="PYRUVATE FORMATE-LYASE-ACTIVATING ENZYME"/>
    <property type="match status" value="1"/>
</dbReference>